<sequence>MSDTIRLSSGPENGCALTAYSRLLWVYTGMTVPVTAQSQLQVLVVTTLVLSAVFLAVAGILEGDFGTAVWVAVVLPLLFDWRITVRGKPSAIRPDSPRWQVAKLVYVLALGVSGTAILAFDDRAFARIAGLLLIVTTLCYFAAFYDARRLRPQTA</sequence>
<dbReference type="EMBL" id="VNIQ01000001">
    <property type="protein sequence ID" value="TYQ08745.1"/>
    <property type="molecule type" value="Genomic_DNA"/>
</dbReference>
<feature type="transmembrane region" description="Helical" evidence="1">
    <location>
        <begin position="67"/>
        <end position="83"/>
    </location>
</feature>
<dbReference type="AlphaFoldDB" id="A0A652YYG8"/>
<proteinExistence type="predicted"/>
<gene>
    <name evidence="2" type="ORF">FNL38_1011122</name>
</gene>
<organism evidence="2">
    <name type="scientific">Nocardia globerula</name>
    <dbReference type="NCBI Taxonomy" id="1818"/>
    <lineage>
        <taxon>Bacteria</taxon>
        <taxon>Bacillati</taxon>
        <taxon>Actinomycetota</taxon>
        <taxon>Actinomycetes</taxon>
        <taxon>Mycobacteriales</taxon>
        <taxon>Nocardiaceae</taxon>
        <taxon>Nocardia</taxon>
    </lineage>
</organism>
<protein>
    <submittedName>
        <fullName evidence="2">Uncharacterized protein</fullName>
    </submittedName>
</protein>
<evidence type="ECO:0000256" key="1">
    <source>
        <dbReference type="SAM" id="Phobius"/>
    </source>
</evidence>
<feature type="transmembrane region" description="Helical" evidence="1">
    <location>
        <begin position="126"/>
        <end position="145"/>
    </location>
</feature>
<keyword evidence="1" id="KW-1133">Transmembrane helix</keyword>
<keyword evidence="1" id="KW-0812">Transmembrane</keyword>
<reference evidence="2" key="1">
    <citation type="submission" date="2019-07" db="EMBL/GenBank/DDBJ databases">
        <title>Genomic Encyclopedia of Type Strains, Phase IV (KMG-IV): sequencing the most valuable type-strain genomes for metagenomic binning, comparative biology and taxonomic classification.</title>
        <authorList>
            <person name="Goeker M."/>
        </authorList>
    </citation>
    <scope>NUCLEOTIDE SEQUENCE</scope>
    <source>
        <strain evidence="2">DSM 44596</strain>
    </source>
</reference>
<feature type="transmembrane region" description="Helical" evidence="1">
    <location>
        <begin position="104"/>
        <end position="120"/>
    </location>
</feature>
<comment type="caution">
    <text evidence="2">The sequence shown here is derived from an EMBL/GenBank/DDBJ whole genome shotgun (WGS) entry which is preliminary data.</text>
</comment>
<feature type="transmembrane region" description="Helical" evidence="1">
    <location>
        <begin position="40"/>
        <end position="61"/>
    </location>
</feature>
<name>A0A652YYG8_NOCGL</name>
<keyword evidence="1" id="KW-0472">Membrane</keyword>
<evidence type="ECO:0000313" key="2">
    <source>
        <dbReference type="EMBL" id="TYQ08745.1"/>
    </source>
</evidence>
<accession>A0A652YYG8</accession>